<dbReference type="GeneID" id="70291216"/>
<feature type="compositionally biased region" description="Basic and acidic residues" evidence="1">
    <location>
        <begin position="490"/>
        <end position="509"/>
    </location>
</feature>
<evidence type="ECO:0000313" key="2">
    <source>
        <dbReference type="EMBL" id="KAG9256323.1"/>
    </source>
</evidence>
<dbReference type="OrthoDB" id="3946796at2759"/>
<feature type="region of interest" description="Disordered" evidence="1">
    <location>
        <begin position="490"/>
        <end position="517"/>
    </location>
</feature>
<organism evidence="2 3">
    <name type="scientific">Emericellopsis atlantica</name>
    <dbReference type="NCBI Taxonomy" id="2614577"/>
    <lineage>
        <taxon>Eukaryota</taxon>
        <taxon>Fungi</taxon>
        <taxon>Dikarya</taxon>
        <taxon>Ascomycota</taxon>
        <taxon>Pezizomycotina</taxon>
        <taxon>Sordariomycetes</taxon>
        <taxon>Hypocreomycetidae</taxon>
        <taxon>Hypocreales</taxon>
        <taxon>Bionectriaceae</taxon>
        <taxon>Emericellopsis</taxon>
    </lineage>
</organism>
<proteinExistence type="predicted"/>
<reference evidence="2" key="1">
    <citation type="journal article" date="2021" name="IMA Fungus">
        <title>Genomic characterization of three marine fungi, including Emericellopsis atlantica sp. nov. with signatures of a generalist lifestyle and marine biomass degradation.</title>
        <authorList>
            <person name="Hagestad O.C."/>
            <person name="Hou L."/>
            <person name="Andersen J.H."/>
            <person name="Hansen E.H."/>
            <person name="Altermark B."/>
            <person name="Li C."/>
            <person name="Kuhnert E."/>
            <person name="Cox R.J."/>
            <person name="Crous P.W."/>
            <person name="Spatafora J.W."/>
            <person name="Lail K."/>
            <person name="Amirebrahimi M."/>
            <person name="Lipzen A."/>
            <person name="Pangilinan J."/>
            <person name="Andreopoulos W."/>
            <person name="Hayes R.D."/>
            <person name="Ng V."/>
            <person name="Grigoriev I.V."/>
            <person name="Jackson S.A."/>
            <person name="Sutton T.D.S."/>
            <person name="Dobson A.D.W."/>
            <person name="Rama T."/>
        </authorList>
    </citation>
    <scope>NUCLEOTIDE SEQUENCE</scope>
    <source>
        <strain evidence="2">TS7</strain>
    </source>
</reference>
<feature type="region of interest" description="Disordered" evidence="1">
    <location>
        <begin position="116"/>
        <end position="145"/>
    </location>
</feature>
<protein>
    <recommendedName>
        <fullName evidence="4">TPX2 C-terminal domain-containing protein</fullName>
    </recommendedName>
</protein>
<keyword evidence="3" id="KW-1185">Reference proteome</keyword>
<feature type="compositionally biased region" description="Polar residues" evidence="1">
    <location>
        <begin position="175"/>
        <end position="191"/>
    </location>
</feature>
<feature type="compositionally biased region" description="Basic and acidic residues" evidence="1">
    <location>
        <begin position="278"/>
        <end position="301"/>
    </location>
</feature>
<feature type="compositionally biased region" description="Polar residues" evidence="1">
    <location>
        <begin position="361"/>
        <end position="374"/>
    </location>
</feature>
<feature type="region of interest" description="Disordered" evidence="1">
    <location>
        <begin position="164"/>
        <end position="458"/>
    </location>
</feature>
<feature type="compositionally biased region" description="Low complexity" evidence="1">
    <location>
        <begin position="394"/>
        <end position="413"/>
    </location>
</feature>
<feature type="compositionally biased region" description="Basic and acidic residues" evidence="1">
    <location>
        <begin position="375"/>
        <end position="392"/>
    </location>
</feature>
<evidence type="ECO:0008006" key="4">
    <source>
        <dbReference type="Google" id="ProtNLM"/>
    </source>
</evidence>
<evidence type="ECO:0000256" key="1">
    <source>
        <dbReference type="SAM" id="MobiDB-lite"/>
    </source>
</evidence>
<feature type="compositionally biased region" description="Low complexity" evidence="1">
    <location>
        <begin position="240"/>
        <end position="250"/>
    </location>
</feature>
<dbReference type="RefSeq" id="XP_046120247.1">
    <property type="nucleotide sequence ID" value="XM_046260313.1"/>
</dbReference>
<dbReference type="AlphaFoldDB" id="A0A9P7ZRI1"/>
<accession>A0A9P7ZRI1</accession>
<evidence type="ECO:0000313" key="3">
    <source>
        <dbReference type="Proteomes" id="UP000887229"/>
    </source>
</evidence>
<dbReference type="EMBL" id="MU251248">
    <property type="protein sequence ID" value="KAG9256323.1"/>
    <property type="molecule type" value="Genomic_DNA"/>
</dbReference>
<dbReference type="Proteomes" id="UP000887229">
    <property type="component" value="Unassembled WGS sequence"/>
</dbReference>
<sequence length="517" mass="57436">MPQVVTDIGSYIGIETAADSLIERQVNRLQHGAKFDWVIVTSASEQKAYGCNFVGQKTDSFYFVASPLNEAQELAYVSEDLSMEDQVLSVLARQQPARPAALKDMFTVPKIVEVTEEESSTLRSDESVAGSTTFPADRPASSQRIEDSLEEIDKLEEQLEAMRLATSPRHRDNDQQGTVSLNRPAKSSASKRVSIAPGQAATMRVKPSEKTRPSPRRVNSLTMRAEETSAEAQHKGSGATTLTRSKSTLTRLRDPKDATGKPSKPATVPNFELPGEAVSRRLREQREAREARKAQQAEAEKAAATPPKPRLSRMLPKPTFELPGEAISRRKREEREARLRAEEEEERKRREFKARPVRLSMASTTLPRNSTIASRTRESRPSPDANSKDVQGKRLSTSASLSRTAATTITTTSPGYRGRTSDAIAADAASRGTSVATSVSDKRSSVSQEDAASQRARAREIWIRDNSYRYEREREKHEREMATKLARAQAAERSRAASREWAEKRRAREQATLSIRA</sequence>
<gene>
    <name evidence="2" type="ORF">F5Z01DRAFT_505526</name>
</gene>
<name>A0A9P7ZRI1_9HYPO</name>
<feature type="compositionally biased region" description="Polar residues" evidence="1">
    <location>
        <begin position="431"/>
        <end position="451"/>
    </location>
</feature>
<feature type="compositionally biased region" description="Basic and acidic residues" evidence="1">
    <location>
        <begin position="327"/>
        <end position="349"/>
    </location>
</feature>
<comment type="caution">
    <text evidence="2">The sequence shown here is derived from an EMBL/GenBank/DDBJ whole genome shotgun (WGS) entry which is preliminary data.</text>
</comment>